<evidence type="ECO:0000256" key="1">
    <source>
        <dbReference type="SAM" id="MobiDB-lite"/>
    </source>
</evidence>
<dbReference type="AlphaFoldDB" id="A0A835SWU1"/>
<accession>A0A835SWU1</accession>
<dbReference type="PRINTS" id="PR01210">
    <property type="entry name" value="GGTRANSPTASE"/>
</dbReference>
<dbReference type="SMART" id="SM00028">
    <property type="entry name" value="TPR"/>
    <property type="match status" value="2"/>
</dbReference>
<dbReference type="PANTHER" id="PTHR37330">
    <property type="entry name" value="CONSERVED TRANSMEMBRANE PROTEIN-RELATED"/>
    <property type="match status" value="1"/>
</dbReference>
<dbReference type="PANTHER" id="PTHR37330:SF1">
    <property type="entry name" value="CONSERVED TRANSMEMBRANE PROTEIN-RELATED"/>
    <property type="match status" value="1"/>
</dbReference>
<proteinExistence type="predicted"/>
<dbReference type="InterPro" id="IPR011990">
    <property type="entry name" value="TPR-like_helical_dom_sf"/>
</dbReference>
<dbReference type="Pfam" id="PF13424">
    <property type="entry name" value="TPR_12"/>
    <property type="match status" value="2"/>
</dbReference>
<evidence type="ECO:0000313" key="2">
    <source>
        <dbReference type="EMBL" id="KAG2427326.1"/>
    </source>
</evidence>
<dbReference type="EMBL" id="JAEHOC010000041">
    <property type="protein sequence ID" value="KAG2427326.1"/>
    <property type="molecule type" value="Genomic_DNA"/>
</dbReference>
<feature type="compositionally biased region" description="Low complexity" evidence="1">
    <location>
        <begin position="130"/>
        <end position="144"/>
    </location>
</feature>
<protein>
    <submittedName>
        <fullName evidence="2">Uncharacterized protein</fullName>
    </submittedName>
</protein>
<comment type="caution">
    <text evidence="2">The sequence shown here is derived from an EMBL/GenBank/DDBJ whole genome shotgun (WGS) entry which is preliminary data.</text>
</comment>
<dbReference type="InterPro" id="IPR019734">
    <property type="entry name" value="TPR_rpt"/>
</dbReference>
<dbReference type="SUPFAM" id="SSF48452">
    <property type="entry name" value="TPR-like"/>
    <property type="match status" value="2"/>
</dbReference>
<gene>
    <name evidence="2" type="ORF">HXX76_012521</name>
</gene>
<dbReference type="Proteomes" id="UP000650467">
    <property type="component" value="Unassembled WGS sequence"/>
</dbReference>
<feature type="region of interest" description="Disordered" evidence="1">
    <location>
        <begin position="76"/>
        <end position="150"/>
    </location>
</feature>
<dbReference type="Gene3D" id="1.25.40.10">
    <property type="entry name" value="Tetratricopeptide repeat domain"/>
    <property type="match status" value="2"/>
</dbReference>
<evidence type="ECO:0000313" key="3">
    <source>
        <dbReference type="Proteomes" id="UP000650467"/>
    </source>
</evidence>
<feature type="compositionally biased region" description="Low complexity" evidence="1">
    <location>
        <begin position="76"/>
        <end position="111"/>
    </location>
</feature>
<name>A0A835SWU1_CHLIN</name>
<keyword evidence="3" id="KW-1185">Reference proteome</keyword>
<dbReference type="OrthoDB" id="546384at2759"/>
<reference evidence="2" key="1">
    <citation type="journal article" date="2020" name="bioRxiv">
        <title>Comparative genomics of Chlamydomonas.</title>
        <authorList>
            <person name="Craig R.J."/>
            <person name="Hasan A.R."/>
            <person name="Ness R.W."/>
            <person name="Keightley P.D."/>
        </authorList>
    </citation>
    <scope>NUCLEOTIDE SEQUENCE</scope>
    <source>
        <strain evidence="2">SAG 7.73</strain>
    </source>
</reference>
<sequence length="816" mass="80832">MARNVWDCALVKPATAEAKCRYVDLVPAEHVGHSTYFISHRWGCNFRAELVAVLEQRFGAPATAAAAAATAAAAPAAAPAPHGQHGPPGGQSAPAAPLSAAAAGQPGQTPASGGGPGVAGIATPAPRPDAGPGTPEAAAAAAASSPPPPPVPPPTAVFLWLDIFAVNQHPDTTQADDLANLQNVIRHSQATVMLLDAQGAVLTRIWCLYEAWKTAEFKGAGGLQVLAPPTAVNYSALEGVFVRLDVRAAEATVEADRVRILAEVECSMGAAALNVYIKGALVDSAILESNAALPAASAIAAPILEALSALRQRQREHQAAVEAAAAAALGSSEADGAGGGGGGGAAAPVGTVAAAAAPPPPLPPPEPMLLSPADGTTLLRGAAACFRAARMLQFVANLRGAETLIREALALFTAAEGGGGGAHSLACLQALANILMPMKGRLDEAQAVLQTTLTLSAQVHGPRHHLTAAILNDLGLLAFWREDWAEAEAYLKTALVIYGERRAAMPPAEHTEAVLAGTLSLGVVVGKQGPHRADEAEAALRSALDGYSRRAGGRPDQGLAEARAHLGKLEEARGRHGEAEAHYAQAVALSRQIFGAQHPAVADALAGVARQMAATGRLRDAAQLSRAAHATALAALGPGGSGLVDRLAAQLADHEARLAAAVMVAAGEQGQGPVAAQAPAVAPSPAAAQVPAAAPSPAAAQGPAAAAAAAQSVSVAEGCGVETAAQEGVGVDSVPAALGASRAAAAAPRPAGDGAPPALGPMAAAAVAGGLPTGAPTSDAAGEADGDGAAGAARLVAAAVRLVVAVVPTRGARRVE</sequence>
<organism evidence="2 3">
    <name type="scientific">Chlamydomonas incerta</name>
    <dbReference type="NCBI Taxonomy" id="51695"/>
    <lineage>
        <taxon>Eukaryota</taxon>
        <taxon>Viridiplantae</taxon>
        <taxon>Chlorophyta</taxon>
        <taxon>core chlorophytes</taxon>
        <taxon>Chlorophyceae</taxon>
        <taxon>CS clade</taxon>
        <taxon>Chlamydomonadales</taxon>
        <taxon>Chlamydomonadaceae</taxon>
        <taxon>Chlamydomonas</taxon>
    </lineage>
</organism>